<accession>A0ABP8NHN9</accession>
<gene>
    <name evidence="3" type="ORF">GCM10023156_54370</name>
</gene>
<dbReference type="EMBL" id="BAABGA010000082">
    <property type="protein sequence ID" value="GAA4466057.1"/>
    <property type="molecule type" value="Genomic_DNA"/>
</dbReference>
<name>A0ABP8NHN9_9BACT</name>
<evidence type="ECO:0000313" key="4">
    <source>
        <dbReference type="Proteomes" id="UP001500840"/>
    </source>
</evidence>
<evidence type="ECO:0000256" key="2">
    <source>
        <dbReference type="SAM" id="Phobius"/>
    </source>
</evidence>
<keyword evidence="2" id="KW-1133">Transmembrane helix</keyword>
<protein>
    <submittedName>
        <fullName evidence="3">Uncharacterized protein</fullName>
    </submittedName>
</protein>
<reference evidence="4" key="1">
    <citation type="journal article" date="2019" name="Int. J. Syst. Evol. Microbiol.">
        <title>The Global Catalogue of Microorganisms (GCM) 10K type strain sequencing project: providing services to taxonomists for standard genome sequencing and annotation.</title>
        <authorList>
            <consortium name="The Broad Institute Genomics Platform"/>
            <consortium name="The Broad Institute Genome Sequencing Center for Infectious Disease"/>
            <person name="Wu L."/>
            <person name="Ma J."/>
        </authorList>
    </citation>
    <scope>NUCLEOTIDE SEQUENCE [LARGE SCALE GENOMIC DNA]</scope>
    <source>
        <strain evidence="4">JCM 17759</strain>
    </source>
</reference>
<keyword evidence="2" id="KW-0812">Transmembrane</keyword>
<dbReference type="Proteomes" id="UP001500840">
    <property type="component" value="Unassembled WGS sequence"/>
</dbReference>
<organism evidence="3 4">
    <name type="scientific">Novipirellula rosea</name>
    <dbReference type="NCBI Taxonomy" id="1031540"/>
    <lineage>
        <taxon>Bacteria</taxon>
        <taxon>Pseudomonadati</taxon>
        <taxon>Planctomycetota</taxon>
        <taxon>Planctomycetia</taxon>
        <taxon>Pirellulales</taxon>
        <taxon>Pirellulaceae</taxon>
        <taxon>Novipirellula</taxon>
    </lineage>
</organism>
<keyword evidence="4" id="KW-1185">Reference proteome</keyword>
<feature type="transmembrane region" description="Helical" evidence="2">
    <location>
        <begin position="12"/>
        <end position="32"/>
    </location>
</feature>
<comment type="caution">
    <text evidence="3">The sequence shown here is derived from an EMBL/GenBank/DDBJ whole genome shotgun (WGS) entry which is preliminary data.</text>
</comment>
<sequence length="144" mass="15583">MTLYLSGGSIWYAVAAFLILPTMRTAVTLMSMWSNRRADIPHGVAFAVGTIPTLGSSAFIIQMWNADKAISAFLIRDTAIRIGRRLPIYGGADSRTEHAMLALADRFVNRLQSTSDCGGANQETTSQEMIESLPSAASSQRRAA</sequence>
<feature type="region of interest" description="Disordered" evidence="1">
    <location>
        <begin position="115"/>
        <end position="144"/>
    </location>
</feature>
<keyword evidence="2" id="KW-0472">Membrane</keyword>
<feature type="transmembrane region" description="Helical" evidence="2">
    <location>
        <begin position="44"/>
        <end position="64"/>
    </location>
</feature>
<evidence type="ECO:0000256" key="1">
    <source>
        <dbReference type="SAM" id="MobiDB-lite"/>
    </source>
</evidence>
<evidence type="ECO:0000313" key="3">
    <source>
        <dbReference type="EMBL" id="GAA4466057.1"/>
    </source>
</evidence>
<proteinExistence type="predicted"/>